<dbReference type="EMBL" id="DF849045">
    <property type="protein sequence ID" value="GAT55617.1"/>
    <property type="molecule type" value="Genomic_DNA"/>
</dbReference>
<sequence length="328" mass="37282">MGLHFYTTSPSSPKQQKARLGPSLALLRRQIPFVVFGEEALSIVHRVPTGFFDLHLLVPDAKLAEAASAICSDCSYYLSTTDDDRSWREMRMLSSKKEHAFNLNEDSLLLIHNSPKEFQEAHAALLVRHSNGIFMHKQSVFHFDLNDKLSVMLNPEPPAPEFAEVRFPRLNSFVDSAVATQLDPPLGRHNTSLFGTLQTWMTYVLLYAVPGHGHPLDKNKRPKPGVLELLAQLKAESQPTMIRRTLGLGAPPVEHAVLEWRDLRRERLVPMGIKDKPRNEMISIPPGIRAEPQPPRLTPLIRQTSNEGRPEIYWRTLPRYAKVFELLR</sequence>
<dbReference type="Proteomes" id="UP000815677">
    <property type="component" value="Unassembled WGS sequence"/>
</dbReference>
<accession>A0ABQ0LXB3</accession>
<name>A0ABQ0LXB3_MYCCL</name>
<gene>
    <name evidence="1" type="ORF">MCHLO_12361</name>
</gene>
<proteinExistence type="predicted"/>
<protein>
    <submittedName>
        <fullName evidence="1">Uncharacterized protein</fullName>
    </submittedName>
</protein>
<keyword evidence="2" id="KW-1185">Reference proteome</keyword>
<evidence type="ECO:0000313" key="2">
    <source>
        <dbReference type="Proteomes" id="UP000815677"/>
    </source>
</evidence>
<evidence type="ECO:0000313" key="1">
    <source>
        <dbReference type="EMBL" id="GAT55617.1"/>
    </source>
</evidence>
<organism evidence="1 2">
    <name type="scientific">Mycena chlorophos</name>
    <name type="common">Agaric fungus</name>
    <name type="synonym">Agaricus chlorophos</name>
    <dbReference type="NCBI Taxonomy" id="658473"/>
    <lineage>
        <taxon>Eukaryota</taxon>
        <taxon>Fungi</taxon>
        <taxon>Dikarya</taxon>
        <taxon>Basidiomycota</taxon>
        <taxon>Agaricomycotina</taxon>
        <taxon>Agaricomycetes</taxon>
        <taxon>Agaricomycetidae</taxon>
        <taxon>Agaricales</taxon>
        <taxon>Marasmiineae</taxon>
        <taxon>Mycenaceae</taxon>
        <taxon>Mycena</taxon>
    </lineage>
</organism>
<reference evidence="1" key="1">
    <citation type="submission" date="2014-09" db="EMBL/GenBank/DDBJ databases">
        <title>Genome sequence of the luminous mushroom Mycena chlorophos for searching fungal bioluminescence genes.</title>
        <authorList>
            <person name="Tanaka Y."/>
            <person name="Kasuga D."/>
            <person name="Oba Y."/>
            <person name="Hase S."/>
            <person name="Sato K."/>
            <person name="Oba Y."/>
            <person name="Sakakibara Y."/>
        </authorList>
    </citation>
    <scope>NUCLEOTIDE SEQUENCE</scope>
</reference>